<sequence>MMASTSNGDPAFMAASDAKCNDWLAMSMSNALTKNVTPTLTLASGGTGQCGTGHWPVVAQAIGQWWHRPLASGGTGH</sequence>
<reference evidence="2" key="1">
    <citation type="submission" date="2022-11" db="UniProtKB">
        <authorList>
            <consortium name="WormBaseParasite"/>
        </authorList>
    </citation>
    <scope>IDENTIFICATION</scope>
</reference>
<dbReference type="Proteomes" id="UP000887565">
    <property type="component" value="Unplaced"/>
</dbReference>
<dbReference type="AlphaFoldDB" id="A0A915JIS0"/>
<name>A0A915JIS0_ROMCU</name>
<accession>A0A915JIS0</accession>
<evidence type="ECO:0000313" key="2">
    <source>
        <dbReference type="WBParaSite" id="nRc.2.0.1.t26013-RA"/>
    </source>
</evidence>
<evidence type="ECO:0000313" key="1">
    <source>
        <dbReference type="Proteomes" id="UP000887565"/>
    </source>
</evidence>
<protein>
    <submittedName>
        <fullName evidence="2">Uncharacterized protein</fullName>
    </submittedName>
</protein>
<organism evidence="1 2">
    <name type="scientific">Romanomermis culicivorax</name>
    <name type="common">Nematode worm</name>
    <dbReference type="NCBI Taxonomy" id="13658"/>
    <lineage>
        <taxon>Eukaryota</taxon>
        <taxon>Metazoa</taxon>
        <taxon>Ecdysozoa</taxon>
        <taxon>Nematoda</taxon>
        <taxon>Enoplea</taxon>
        <taxon>Dorylaimia</taxon>
        <taxon>Mermithida</taxon>
        <taxon>Mermithoidea</taxon>
        <taxon>Mermithidae</taxon>
        <taxon>Romanomermis</taxon>
    </lineage>
</organism>
<proteinExistence type="predicted"/>
<dbReference type="WBParaSite" id="nRc.2.0.1.t26013-RA">
    <property type="protein sequence ID" value="nRc.2.0.1.t26013-RA"/>
    <property type="gene ID" value="nRc.2.0.1.g26013"/>
</dbReference>
<keyword evidence="1" id="KW-1185">Reference proteome</keyword>